<name>A0A8H3AKG3_9AGAM</name>
<accession>A0A8H3AKG3</accession>
<evidence type="ECO:0000313" key="2">
    <source>
        <dbReference type="EMBL" id="CAE6434516.1"/>
    </source>
</evidence>
<feature type="region of interest" description="Disordered" evidence="1">
    <location>
        <begin position="1"/>
        <end position="30"/>
    </location>
</feature>
<evidence type="ECO:0000313" key="3">
    <source>
        <dbReference type="Proteomes" id="UP000663843"/>
    </source>
</evidence>
<dbReference type="AlphaFoldDB" id="A0A8H3AKG3"/>
<proteinExistence type="predicted"/>
<comment type="caution">
    <text evidence="2">The sequence shown here is derived from an EMBL/GenBank/DDBJ whole genome shotgun (WGS) entry which is preliminary data.</text>
</comment>
<evidence type="ECO:0000256" key="1">
    <source>
        <dbReference type="SAM" id="MobiDB-lite"/>
    </source>
</evidence>
<protein>
    <submittedName>
        <fullName evidence="2">Uncharacterized protein</fullName>
    </submittedName>
</protein>
<dbReference type="EMBL" id="CAJMWT010002156">
    <property type="protein sequence ID" value="CAE6434516.1"/>
    <property type="molecule type" value="Genomic_DNA"/>
</dbReference>
<dbReference type="Proteomes" id="UP000663843">
    <property type="component" value="Unassembled WGS sequence"/>
</dbReference>
<organism evidence="2 3">
    <name type="scientific">Rhizoctonia solani</name>
    <dbReference type="NCBI Taxonomy" id="456999"/>
    <lineage>
        <taxon>Eukaryota</taxon>
        <taxon>Fungi</taxon>
        <taxon>Dikarya</taxon>
        <taxon>Basidiomycota</taxon>
        <taxon>Agaricomycotina</taxon>
        <taxon>Agaricomycetes</taxon>
        <taxon>Cantharellales</taxon>
        <taxon>Ceratobasidiaceae</taxon>
        <taxon>Rhizoctonia</taxon>
    </lineage>
</organism>
<reference evidence="2" key="1">
    <citation type="submission" date="2021-01" db="EMBL/GenBank/DDBJ databases">
        <authorList>
            <person name="Kaushik A."/>
        </authorList>
    </citation>
    <scope>NUCLEOTIDE SEQUENCE</scope>
    <source>
        <strain evidence="2">AG2-2IIIB</strain>
    </source>
</reference>
<sequence length="122" mass="13516">MAAHDAHVHPDKEPVEIPRLNDTTGYNTYDSDDARSDYLCGSRYHVPTPPPSPLCSPSPNQDSFQVEAPELEDEDGFCNITAGDFCEYEQCYAEDHPFEDAGMLAESLMDAKLNSIIMLAIC</sequence>
<gene>
    <name evidence="2" type="ORF">RDB_LOCUS68059</name>
</gene>
<feature type="compositionally biased region" description="Basic and acidic residues" evidence="1">
    <location>
        <begin position="1"/>
        <end position="16"/>
    </location>
</feature>